<accession>A0A1E1EWV8</accession>
<dbReference type="Pfam" id="PF05725">
    <property type="entry name" value="FNIP"/>
    <property type="match status" value="3"/>
</dbReference>
<dbReference type="InterPro" id="IPR008615">
    <property type="entry name" value="FNIP"/>
</dbReference>
<dbReference type="SUPFAM" id="SSF52058">
    <property type="entry name" value="L domain-like"/>
    <property type="match status" value="1"/>
</dbReference>
<evidence type="ECO:0000313" key="5">
    <source>
        <dbReference type="Proteomes" id="UP000241484"/>
    </source>
</evidence>
<keyword evidence="1" id="KW-0677">Repeat</keyword>
<dbReference type="InterPro" id="IPR051251">
    <property type="entry name" value="STK_FNIP-Repeat"/>
</dbReference>
<dbReference type="Proteomes" id="UP000240366">
    <property type="component" value="Segment"/>
</dbReference>
<evidence type="ECO:0000313" key="2">
    <source>
        <dbReference type="EMBL" id="BAV61754.1"/>
    </source>
</evidence>
<dbReference type="InterPro" id="IPR032675">
    <property type="entry name" value="LRR_dom_sf"/>
</dbReference>
<dbReference type="PANTHER" id="PTHR32134">
    <property type="entry name" value="FNIP REPEAT-CONTAINING PROTEIN"/>
    <property type="match status" value="1"/>
</dbReference>
<name>A0A1E1EWV8_9VIRU</name>
<protein>
    <submittedName>
        <fullName evidence="3">Putative FNIP repeat-containing protein</fullName>
    </submittedName>
</protein>
<reference evidence="4 5" key="1">
    <citation type="submission" date="2016-09" db="EMBL/GenBank/DDBJ databases">
        <title>Nearly complete genome sequences of 2 Mimiviridae isolates, Mimivirus shirakomae and Mimivirus kasaii from Japanese pond and river mouth.</title>
        <authorList>
            <person name="Takemura M."/>
            <person name="Mikami T."/>
            <person name="Murono S."/>
        </authorList>
    </citation>
    <scope>NUCLEOTIDE SEQUENCE [LARGE SCALE GENOMIC DNA]</scope>
    <source>
        <strain evidence="2 5">Mimivirus kasaii</strain>
        <strain evidence="3 4">Mimivirus shirakomae</strain>
    </source>
</reference>
<dbReference type="EMBL" id="AP017645">
    <property type="protein sequence ID" value="BAV62740.1"/>
    <property type="molecule type" value="Genomic_DNA"/>
</dbReference>
<dbReference type="EMBL" id="AP017644">
    <property type="protein sequence ID" value="BAV61754.1"/>
    <property type="molecule type" value="Genomic_DNA"/>
</dbReference>
<evidence type="ECO:0000313" key="3">
    <source>
        <dbReference type="EMBL" id="BAV62740.1"/>
    </source>
</evidence>
<proteinExistence type="predicted"/>
<dbReference type="SMR" id="A0A1E1EWV8"/>
<sequence length="394" mass="46621">MIDHFIMNKLPLELVYYLTNWLKDYDKRMLLSTCKNFLSLQSCVYYEDIYYYEEIHKLSYHQMFRKVELELCKFKTPIPKIVTNLEFDVYFNEPLINRRIKIRNKWVKIRKIIPSTVKYLDMGYSFNKSIRGALSYGLTTLIFGPEFNQPIDNYIPQTVTYLEFSVYFDQPVVGYLPTRLTHLIFGTDFNQPIKGALPDTLEYLYFGWAFNQPIDFALPPNLKCLKFGHCFDQPIKGFLPLGLEKLIFEAEYHQPMDLAIPESVEYLKLGNPGSNSLENCLPINLKTLVFGENFNENLNTLSLDKFRELEKIEFDGFFDQKISSRITIDNVIKSNNFIETFQNFYGMIKYYFNDFINPNRQYLPENVKHIIISTYLYDKICSNISNDVFIEVYN</sequence>
<organism evidence="3 4">
    <name type="scientific">Acanthamoeba castellanii mimivirus</name>
    <dbReference type="NCBI Taxonomy" id="1899318"/>
    <lineage>
        <taxon>Viruses</taxon>
        <taxon>Varidnaviria</taxon>
        <taxon>Bamfordvirae</taxon>
        <taxon>Nucleocytoviricota</taxon>
        <taxon>Megaviricetes</taxon>
        <taxon>Imitervirales</taxon>
        <taxon>Mimiviridae</taxon>
        <taxon>Megamimivirinae</taxon>
        <taxon>Mimivirus</taxon>
    </lineage>
</organism>
<dbReference type="Gene3D" id="3.80.10.10">
    <property type="entry name" value="Ribonuclease Inhibitor"/>
    <property type="match status" value="1"/>
</dbReference>
<dbReference type="Proteomes" id="UP000241484">
    <property type="component" value="Segment"/>
</dbReference>
<evidence type="ECO:0000313" key="4">
    <source>
        <dbReference type="Proteomes" id="UP000240366"/>
    </source>
</evidence>
<evidence type="ECO:0000256" key="1">
    <source>
        <dbReference type="ARBA" id="ARBA00022737"/>
    </source>
</evidence>
<dbReference type="PANTHER" id="PTHR32134:SF92">
    <property type="entry name" value="FNIP REPEAT-CONTAINING PROTEIN"/>
    <property type="match status" value="1"/>
</dbReference>